<dbReference type="AlphaFoldDB" id="A0A5Y5TB88"/>
<dbReference type="EMBL" id="AAJCCP010000007">
    <property type="protein sequence ID" value="ECK5213801.1"/>
    <property type="molecule type" value="Genomic_DNA"/>
</dbReference>
<sequence length="135" mass="14887">MRRWISVLGGVVFLTGFLAGCVSKQSGSGVTRTTQTTMVKTMTPSSSVASATLDEAARMERCQRELDVLKKINSVVYEKRHTEFKRMMSGAGVYSGVRGEVSTYTQEAVDAFYRFRAEKLCADIANDVLSELAKQ</sequence>
<dbReference type="PROSITE" id="PS51257">
    <property type="entry name" value="PROKAR_LIPOPROTEIN"/>
    <property type="match status" value="1"/>
</dbReference>
<name>A0A5Y5TB88_SALER</name>
<proteinExistence type="predicted"/>
<organism evidence="1">
    <name type="scientific">Salmonella enterica</name>
    <name type="common">Salmonella choleraesuis</name>
    <dbReference type="NCBI Taxonomy" id="28901"/>
    <lineage>
        <taxon>Bacteria</taxon>
        <taxon>Pseudomonadati</taxon>
        <taxon>Pseudomonadota</taxon>
        <taxon>Gammaproteobacteria</taxon>
        <taxon>Enterobacterales</taxon>
        <taxon>Enterobacteriaceae</taxon>
        <taxon>Salmonella</taxon>
    </lineage>
</organism>
<evidence type="ECO:0000313" key="1">
    <source>
        <dbReference type="EMBL" id="ECK5213801.1"/>
    </source>
</evidence>
<comment type="caution">
    <text evidence="1">The sequence shown here is derived from an EMBL/GenBank/DDBJ whole genome shotgun (WGS) entry which is preliminary data.</text>
</comment>
<reference evidence="1" key="1">
    <citation type="submission" date="2019-08" db="EMBL/GenBank/DDBJ databases">
        <authorList>
            <consortium name="PulseNet: The National Subtyping Network for Foodborne Disease Surveillance"/>
            <person name="Tarr C.L."/>
            <person name="Trees E."/>
            <person name="Katz L.S."/>
            <person name="Carleton-Romer H.A."/>
            <person name="Stroika S."/>
            <person name="Kucerova Z."/>
            <person name="Roache K.F."/>
            <person name="Sabol A.L."/>
            <person name="Besser J."/>
            <person name="Gerner-Smidt P."/>
        </authorList>
    </citation>
    <scope>NUCLEOTIDE SEQUENCE</scope>
    <source>
        <strain evidence="1">PNUSAS086289</strain>
    </source>
</reference>
<protein>
    <recommendedName>
        <fullName evidence="2">Lipoprotein</fullName>
    </recommendedName>
</protein>
<dbReference type="RefSeq" id="WP_410002133.1">
    <property type="nucleotide sequence ID" value="NZ_BIMS01000012.1"/>
</dbReference>
<accession>A0A5Y5TB88</accession>
<gene>
    <name evidence="1" type="ORF">FRL26_08900</name>
</gene>
<evidence type="ECO:0008006" key="2">
    <source>
        <dbReference type="Google" id="ProtNLM"/>
    </source>
</evidence>